<accession>F4KXN4</accession>
<dbReference type="EMBL" id="CP002691">
    <property type="protein sequence ID" value="AEE51395.1"/>
    <property type="molecule type" value="Genomic_DNA"/>
</dbReference>
<dbReference type="InterPro" id="IPR036271">
    <property type="entry name" value="Tet_transcr_reg_TetR-rel_C_sf"/>
</dbReference>
<dbReference type="InterPro" id="IPR041474">
    <property type="entry name" value="NicS_C"/>
</dbReference>
<dbReference type="InterPro" id="IPR009057">
    <property type="entry name" value="Homeodomain-like_sf"/>
</dbReference>
<evidence type="ECO:0000313" key="5">
    <source>
        <dbReference type="Proteomes" id="UP000008461"/>
    </source>
</evidence>
<dbReference type="STRING" id="760192.Halhy_3540"/>
<dbReference type="eggNOG" id="COG1309">
    <property type="taxonomic scope" value="Bacteria"/>
</dbReference>
<reference key="2">
    <citation type="submission" date="2011-04" db="EMBL/GenBank/DDBJ databases">
        <title>Complete sequence of chromosome of Haliscomenobacter hydrossis DSM 1100.</title>
        <authorList>
            <consortium name="US DOE Joint Genome Institute (JGI-PGF)"/>
            <person name="Lucas S."/>
            <person name="Han J."/>
            <person name="Lapidus A."/>
            <person name="Bruce D."/>
            <person name="Goodwin L."/>
            <person name="Pitluck S."/>
            <person name="Peters L."/>
            <person name="Kyrpides N."/>
            <person name="Mavromatis K."/>
            <person name="Ivanova N."/>
            <person name="Ovchinnikova G."/>
            <person name="Pagani I."/>
            <person name="Daligault H."/>
            <person name="Detter J.C."/>
            <person name="Han C."/>
            <person name="Land M."/>
            <person name="Hauser L."/>
            <person name="Markowitz V."/>
            <person name="Cheng J.-F."/>
            <person name="Hugenholtz P."/>
            <person name="Woyke T."/>
            <person name="Wu D."/>
            <person name="Verbarg S."/>
            <person name="Frueling A."/>
            <person name="Brambilla E."/>
            <person name="Klenk H.-P."/>
            <person name="Eisen J.A."/>
        </authorList>
    </citation>
    <scope>NUCLEOTIDE SEQUENCE</scope>
    <source>
        <strain>DSM 1100</strain>
    </source>
</reference>
<gene>
    <name evidence="4" type="ordered locus">Halhy_3540</name>
</gene>
<dbReference type="InterPro" id="IPR001647">
    <property type="entry name" value="HTH_TetR"/>
</dbReference>
<dbReference type="GO" id="GO:0003677">
    <property type="term" value="F:DNA binding"/>
    <property type="evidence" value="ECO:0007669"/>
    <property type="project" value="UniProtKB-UniRule"/>
</dbReference>
<dbReference type="Pfam" id="PF00440">
    <property type="entry name" value="TetR_N"/>
    <property type="match status" value="1"/>
</dbReference>
<reference evidence="4 5" key="1">
    <citation type="journal article" date="2011" name="Stand. Genomic Sci.">
        <title>Complete genome sequence of Haliscomenobacter hydrossis type strain (O).</title>
        <authorList>
            <consortium name="US DOE Joint Genome Institute (JGI-PGF)"/>
            <person name="Daligault H."/>
            <person name="Lapidus A."/>
            <person name="Zeytun A."/>
            <person name="Nolan M."/>
            <person name="Lucas S."/>
            <person name="Del Rio T.G."/>
            <person name="Tice H."/>
            <person name="Cheng J.F."/>
            <person name="Tapia R."/>
            <person name="Han C."/>
            <person name="Goodwin L."/>
            <person name="Pitluck S."/>
            <person name="Liolios K."/>
            <person name="Pagani I."/>
            <person name="Ivanova N."/>
            <person name="Huntemann M."/>
            <person name="Mavromatis K."/>
            <person name="Mikhailova N."/>
            <person name="Pati A."/>
            <person name="Chen A."/>
            <person name="Palaniappan K."/>
            <person name="Land M."/>
            <person name="Hauser L."/>
            <person name="Brambilla E.M."/>
            <person name="Rohde M."/>
            <person name="Verbarg S."/>
            <person name="Goker M."/>
            <person name="Bristow J."/>
            <person name="Eisen J.A."/>
            <person name="Markowitz V."/>
            <person name="Hugenholtz P."/>
            <person name="Kyrpides N.C."/>
            <person name="Klenk H.P."/>
            <person name="Woyke T."/>
        </authorList>
    </citation>
    <scope>NUCLEOTIDE SEQUENCE [LARGE SCALE GENOMIC DNA]</scope>
    <source>
        <strain evidence="5">ATCC 27775 / DSM 1100 / LMG 10767 / O</strain>
    </source>
</reference>
<dbReference type="SUPFAM" id="SSF48498">
    <property type="entry name" value="Tetracyclin repressor-like, C-terminal domain"/>
    <property type="match status" value="1"/>
</dbReference>
<keyword evidence="1 2" id="KW-0238">DNA-binding</keyword>
<dbReference type="HOGENOM" id="CLU_069356_1_4_10"/>
<dbReference type="RefSeq" id="WP_013765935.1">
    <property type="nucleotide sequence ID" value="NC_015510.1"/>
</dbReference>
<dbReference type="PROSITE" id="PS50977">
    <property type="entry name" value="HTH_TETR_2"/>
    <property type="match status" value="1"/>
</dbReference>
<dbReference type="SUPFAM" id="SSF46689">
    <property type="entry name" value="Homeodomain-like"/>
    <property type="match status" value="1"/>
</dbReference>
<sequence>MKELSTEEKIVQAAKEVFTQKGYAAARTDEIAVRAGVNKGLLQYYFKGKSKEKLFKAIFEEAFLKMITRINVIFESEDTVEHKIELALDAYFDLLLENPNLPGFIVNELHTNTHAFVEEIMQKPNRPNPMPLLMQIMEEAAQGKIRPINPVHLILNVLSMTVFPFIARPLFQRMVNVNDETFMDMMRQRKAEILDFVKHAIKP</sequence>
<feature type="DNA-binding region" description="H-T-H motif" evidence="2">
    <location>
        <begin position="27"/>
        <end position="46"/>
    </location>
</feature>
<evidence type="ECO:0000259" key="3">
    <source>
        <dbReference type="PROSITE" id="PS50977"/>
    </source>
</evidence>
<dbReference type="PRINTS" id="PR00455">
    <property type="entry name" value="HTHTETR"/>
</dbReference>
<dbReference type="Proteomes" id="UP000008461">
    <property type="component" value="Chromosome"/>
</dbReference>
<feature type="domain" description="HTH tetR-type" evidence="3">
    <location>
        <begin position="4"/>
        <end position="64"/>
    </location>
</feature>
<dbReference type="AlphaFoldDB" id="F4KXN4"/>
<dbReference type="InterPro" id="IPR050109">
    <property type="entry name" value="HTH-type_TetR-like_transc_reg"/>
</dbReference>
<protein>
    <submittedName>
        <fullName evidence="4">Regulatory protein TetR</fullName>
    </submittedName>
</protein>
<dbReference type="Gene3D" id="1.10.357.10">
    <property type="entry name" value="Tetracycline Repressor, domain 2"/>
    <property type="match status" value="1"/>
</dbReference>
<dbReference type="KEGG" id="hhy:Halhy_3540"/>
<evidence type="ECO:0000256" key="1">
    <source>
        <dbReference type="ARBA" id="ARBA00023125"/>
    </source>
</evidence>
<dbReference type="OrthoDB" id="9789566at2"/>
<name>F4KXN4_HALH1</name>
<evidence type="ECO:0000256" key="2">
    <source>
        <dbReference type="PROSITE-ProRule" id="PRU00335"/>
    </source>
</evidence>
<keyword evidence="5" id="KW-1185">Reference proteome</keyword>
<dbReference type="PANTHER" id="PTHR30328">
    <property type="entry name" value="TRANSCRIPTIONAL REPRESSOR"/>
    <property type="match status" value="1"/>
</dbReference>
<evidence type="ECO:0000313" key="4">
    <source>
        <dbReference type="EMBL" id="AEE51395.1"/>
    </source>
</evidence>
<dbReference type="Pfam" id="PF17938">
    <property type="entry name" value="TetR_C_29"/>
    <property type="match status" value="1"/>
</dbReference>
<organism evidence="4 5">
    <name type="scientific">Haliscomenobacter hydrossis (strain ATCC 27775 / DSM 1100 / LMG 10767 / O)</name>
    <dbReference type="NCBI Taxonomy" id="760192"/>
    <lineage>
        <taxon>Bacteria</taxon>
        <taxon>Pseudomonadati</taxon>
        <taxon>Bacteroidota</taxon>
        <taxon>Saprospiria</taxon>
        <taxon>Saprospirales</taxon>
        <taxon>Haliscomenobacteraceae</taxon>
        <taxon>Haliscomenobacter</taxon>
    </lineage>
</organism>
<dbReference type="PANTHER" id="PTHR30328:SF54">
    <property type="entry name" value="HTH-TYPE TRANSCRIPTIONAL REPRESSOR SCO4008"/>
    <property type="match status" value="1"/>
</dbReference>
<proteinExistence type="predicted"/>